<evidence type="ECO:0000256" key="6">
    <source>
        <dbReference type="ARBA" id="ARBA00023002"/>
    </source>
</evidence>
<dbReference type="Proteomes" id="UP001071230">
    <property type="component" value="Unassembled WGS sequence"/>
</dbReference>
<evidence type="ECO:0000259" key="10">
    <source>
        <dbReference type="PROSITE" id="PS51379"/>
    </source>
</evidence>
<dbReference type="InterPro" id="IPR013542">
    <property type="entry name" value="QueG_DUF1730"/>
</dbReference>
<proteinExistence type="predicted"/>
<evidence type="ECO:0000313" key="11">
    <source>
        <dbReference type="EMBL" id="CAA7602284.1"/>
    </source>
</evidence>
<dbReference type="GO" id="GO:0046872">
    <property type="term" value="F:metal ion binding"/>
    <property type="evidence" value="ECO:0007669"/>
    <property type="project" value="UniProtKB-KW"/>
</dbReference>
<keyword evidence="5" id="KW-0671">Queuosine biosynthesis</keyword>
<feature type="region of interest" description="Disordered" evidence="9">
    <location>
        <begin position="268"/>
        <end position="287"/>
    </location>
</feature>
<dbReference type="Proteomes" id="UP000836597">
    <property type="component" value="Chromosome"/>
</dbReference>
<evidence type="ECO:0000256" key="9">
    <source>
        <dbReference type="SAM" id="MobiDB-lite"/>
    </source>
</evidence>
<organism evidence="11">
    <name type="scientific">Acididesulfobacillus acetoxydans</name>
    <dbReference type="NCBI Taxonomy" id="1561005"/>
    <lineage>
        <taxon>Bacteria</taxon>
        <taxon>Bacillati</taxon>
        <taxon>Bacillota</taxon>
        <taxon>Clostridia</taxon>
        <taxon>Eubacteriales</taxon>
        <taxon>Peptococcaceae</taxon>
        <taxon>Acididesulfobacillus</taxon>
    </lineage>
</organism>
<dbReference type="InterPro" id="IPR004453">
    <property type="entry name" value="QueG"/>
</dbReference>
<dbReference type="KEGG" id="aacx:DEACI_2958"/>
<dbReference type="RefSeq" id="WP_240985677.1">
    <property type="nucleotide sequence ID" value="NZ_CDGJ01000058.1"/>
</dbReference>
<dbReference type="PROSITE" id="PS51379">
    <property type="entry name" value="4FE4S_FER_2"/>
    <property type="match status" value="2"/>
</dbReference>
<feature type="region of interest" description="Disordered" evidence="9">
    <location>
        <begin position="308"/>
        <end position="329"/>
    </location>
</feature>
<sequence length="450" mass="48965">MGVREDDGPDWKECMAERARELGFVRVGFAKAERRADLEGVLLRRERLGLVTPFVRASLRQRTDPREVWPECRTVMVLAYPFPLSLPPLQGEGVIARSAVGEDYHAVLRKKLAALEQLLRAAGWPGREIRQQVDTGPLVERFWAVQAGVGWIGRNQQLIVPGVGSFLALALLLLDRELAPNTPVPAGCGECGLCLEACPAQILGQPDFRADRCLSYLTQTKEVLSGREASLLGNRIFGCDTCQEVCPHNRLRLRQEASLYEEIQTERRRAAGAQAGDAAQGDPAEDVGSLKEAARAVGIRRCAVEGRGMQPEPVPDLGAHREPTRDAGAAGDVARNVSIKPDSVGGVGAQENAARDAGLRPNPVAAALLFRGVDLFQTLLLTKPAFREKFGWTAAGWRGKGILQRNAFLALKNAQDKRLRHWLAERKQGGAVPPLIEAYGASEFAAGDND</sequence>
<reference evidence="12" key="1">
    <citation type="submission" date="2014-11" db="EMBL/GenBank/DDBJ databases">
        <authorList>
            <person name="Hornung B.V."/>
        </authorList>
    </citation>
    <scope>NUCLEOTIDE SEQUENCE</scope>
    <source>
        <strain evidence="12">INE</strain>
    </source>
</reference>
<dbReference type="EC" id="1.1.-.-" evidence="12"/>
<dbReference type="InterPro" id="IPR017896">
    <property type="entry name" value="4Fe4S_Fe-S-bd"/>
</dbReference>
<dbReference type="InterPro" id="IPR017900">
    <property type="entry name" value="4Fe4S_Fe_S_CS"/>
</dbReference>
<evidence type="ECO:0000256" key="8">
    <source>
        <dbReference type="ARBA" id="ARBA00023014"/>
    </source>
</evidence>
<dbReference type="EMBL" id="LR746496">
    <property type="protein sequence ID" value="CAA7602284.1"/>
    <property type="molecule type" value="Genomic_DNA"/>
</dbReference>
<name>A0A8S0WPZ7_9FIRM</name>
<dbReference type="SUPFAM" id="SSF46548">
    <property type="entry name" value="alpha-helical ferredoxin"/>
    <property type="match status" value="1"/>
</dbReference>
<protein>
    <submittedName>
        <fullName evidence="11">Epoxyqueuosine reductase QueG</fullName>
        <ecNumber evidence="11">1.-.-.-</ecNumber>
    </submittedName>
    <submittedName>
        <fullName evidence="12">TIGR00276: epoxyqueuosine reductase</fullName>
        <ecNumber evidence="12">1.1.-.-</ecNumber>
    </submittedName>
</protein>
<evidence type="ECO:0000313" key="12">
    <source>
        <dbReference type="EMBL" id="CEJ07498.1"/>
    </source>
</evidence>
<dbReference type="EC" id="1.-.-.-" evidence="11"/>
<dbReference type="PANTHER" id="PTHR30002">
    <property type="entry name" value="EPOXYQUEUOSINE REDUCTASE"/>
    <property type="match status" value="1"/>
</dbReference>
<evidence type="ECO:0000256" key="1">
    <source>
        <dbReference type="ARBA" id="ARBA00022485"/>
    </source>
</evidence>
<keyword evidence="2" id="KW-0963">Cytoplasm</keyword>
<dbReference type="GO" id="GO:0051539">
    <property type="term" value="F:4 iron, 4 sulfur cluster binding"/>
    <property type="evidence" value="ECO:0007669"/>
    <property type="project" value="UniProtKB-KW"/>
</dbReference>
<keyword evidence="7" id="KW-0408">Iron</keyword>
<evidence type="ECO:0000256" key="7">
    <source>
        <dbReference type="ARBA" id="ARBA00023004"/>
    </source>
</evidence>
<keyword evidence="8" id="KW-0411">Iron-sulfur</keyword>
<keyword evidence="4" id="KW-0479">Metal-binding</keyword>
<feature type="domain" description="4Fe-4S ferredoxin-type" evidence="10">
    <location>
        <begin position="179"/>
        <end position="208"/>
    </location>
</feature>
<dbReference type="PANTHER" id="PTHR30002:SF4">
    <property type="entry name" value="EPOXYQUEUOSINE REDUCTASE"/>
    <property type="match status" value="1"/>
</dbReference>
<dbReference type="GO" id="GO:0008616">
    <property type="term" value="P:tRNA queuosine(34) biosynthetic process"/>
    <property type="evidence" value="ECO:0007669"/>
    <property type="project" value="UniProtKB-KW"/>
</dbReference>
<dbReference type="Pfam" id="PF08331">
    <property type="entry name" value="QueG_DUF1730"/>
    <property type="match status" value="1"/>
</dbReference>
<dbReference type="GO" id="GO:0052693">
    <property type="term" value="F:epoxyqueuosine reductase activity"/>
    <property type="evidence" value="ECO:0007669"/>
    <property type="project" value="TreeGrafter"/>
</dbReference>
<dbReference type="EMBL" id="CDGJ01000058">
    <property type="protein sequence ID" value="CEJ07498.1"/>
    <property type="molecule type" value="Genomic_DNA"/>
</dbReference>
<keyword evidence="6 11" id="KW-0560">Oxidoreductase</keyword>
<evidence type="ECO:0000256" key="2">
    <source>
        <dbReference type="ARBA" id="ARBA00022490"/>
    </source>
</evidence>
<accession>A0A8S0WPZ7</accession>
<evidence type="ECO:0000256" key="4">
    <source>
        <dbReference type="ARBA" id="ARBA00022723"/>
    </source>
</evidence>
<dbReference type="Pfam" id="PF13484">
    <property type="entry name" value="Fer4_16"/>
    <property type="match status" value="1"/>
</dbReference>
<gene>
    <name evidence="12" type="ORF">DEACI_1964</name>
    <name evidence="11" type="ORF">DEACI_2958</name>
</gene>
<dbReference type="PROSITE" id="PS00198">
    <property type="entry name" value="4FE4S_FER_1"/>
    <property type="match status" value="1"/>
</dbReference>
<keyword evidence="13" id="KW-1185">Reference proteome</keyword>
<evidence type="ECO:0000256" key="3">
    <source>
        <dbReference type="ARBA" id="ARBA00022694"/>
    </source>
</evidence>
<evidence type="ECO:0000313" key="13">
    <source>
        <dbReference type="Proteomes" id="UP001071230"/>
    </source>
</evidence>
<keyword evidence="1" id="KW-0004">4Fe-4S</keyword>
<evidence type="ECO:0000256" key="5">
    <source>
        <dbReference type="ARBA" id="ARBA00022785"/>
    </source>
</evidence>
<reference evidence="11" key="2">
    <citation type="submission" date="2020-01" db="EMBL/GenBank/DDBJ databases">
        <authorList>
            <person name="Hornung B."/>
        </authorList>
    </citation>
    <scope>NUCLEOTIDE SEQUENCE</scope>
    <source>
        <strain evidence="11">PacBioINE</strain>
    </source>
</reference>
<keyword evidence="3" id="KW-0819">tRNA processing</keyword>
<feature type="compositionally biased region" description="Low complexity" evidence="9">
    <location>
        <begin position="271"/>
        <end position="282"/>
    </location>
</feature>
<dbReference type="Gene3D" id="3.30.70.20">
    <property type="match status" value="1"/>
</dbReference>
<dbReference type="AlphaFoldDB" id="A0A8S0WPZ7"/>
<dbReference type="NCBIfam" id="TIGR00276">
    <property type="entry name" value="tRNA epoxyqueuosine(34) reductase QueG"/>
    <property type="match status" value="1"/>
</dbReference>
<feature type="domain" description="4Fe-4S ferredoxin-type" evidence="10">
    <location>
        <begin position="227"/>
        <end position="256"/>
    </location>
</feature>